<dbReference type="STRING" id="160454.RV10_GL004709"/>
<evidence type="ECO:0000313" key="1">
    <source>
        <dbReference type="EMBL" id="EOH89722.1"/>
    </source>
</evidence>
<reference evidence="1 2" key="1">
    <citation type="submission" date="2013-02" db="EMBL/GenBank/DDBJ databases">
        <title>The Genome Sequence of Enterococcus pallens BAA-351.</title>
        <authorList>
            <consortium name="The Broad Institute Genome Sequencing Platform"/>
            <consortium name="The Broad Institute Genome Sequencing Center for Infectious Disease"/>
            <person name="Earl A.M."/>
            <person name="Gilmore M.S."/>
            <person name="Lebreton F."/>
            <person name="Walker B."/>
            <person name="Young S.K."/>
            <person name="Zeng Q."/>
            <person name="Gargeya S."/>
            <person name="Fitzgerald M."/>
            <person name="Haas B."/>
            <person name="Abouelleil A."/>
            <person name="Alvarado L."/>
            <person name="Arachchi H.M."/>
            <person name="Berlin A.M."/>
            <person name="Chapman S.B."/>
            <person name="Dewar J."/>
            <person name="Goldberg J."/>
            <person name="Griggs A."/>
            <person name="Gujja S."/>
            <person name="Hansen M."/>
            <person name="Howarth C."/>
            <person name="Imamovic A."/>
            <person name="Larimer J."/>
            <person name="McCowan C."/>
            <person name="Murphy C."/>
            <person name="Neiman D."/>
            <person name="Pearson M."/>
            <person name="Priest M."/>
            <person name="Roberts A."/>
            <person name="Saif S."/>
            <person name="Shea T."/>
            <person name="Sisk P."/>
            <person name="Sykes S."/>
            <person name="Wortman J."/>
            <person name="Nusbaum C."/>
            <person name="Birren B."/>
        </authorList>
    </citation>
    <scope>NUCLEOTIDE SEQUENCE [LARGE SCALE GENOMIC DNA]</scope>
    <source>
        <strain evidence="1 2">ATCC BAA-351</strain>
    </source>
</reference>
<proteinExistence type="predicted"/>
<dbReference type="RefSeq" id="WP_010759105.1">
    <property type="nucleotide sequence ID" value="NZ_ASWD01000005.1"/>
</dbReference>
<keyword evidence="2" id="KW-1185">Reference proteome</keyword>
<dbReference type="AlphaFoldDB" id="R2PZA2"/>
<organism evidence="1 2">
    <name type="scientific">Enterococcus pallens ATCC BAA-351</name>
    <dbReference type="NCBI Taxonomy" id="1158607"/>
    <lineage>
        <taxon>Bacteria</taxon>
        <taxon>Bacillati</taxon>
        <taxon>Bacillota</taxon>
        <taxon>Bacilli</taxon>
        <taxon>Lactobacillales</taxon>
        <taxon>Enterococcaceae</taxon>
        <taxon>Enterococcus</taxon>
    </lineage>
</organism>
<protein>
    <submittedName>
        <fullName evidence="1">Uncharacterized protein</fullName>
    </submittedName>
</protein>
<dbReference type="OrthoDB" id="9791132at2"/>
<evidence type="ECO:0000313" key="2">
    <source>
        <dbReference type="Proteomes" id="UP000013782"/>
    </source>
</evidence>
<name>R2PZA2_9ENTE</name>
<sequence length="485" mass="53565">MVNQEWTETENIVPNLLKNSWWTAGIQEWEASYGEVELTEDGSGFMNLSMDSSTSCQVNQRVALKPKHRYFVMFDVKVTRYVKGLFGVHFNGKFEAGSPSMGLRRLSNGYETITGVLKTPEAWRPQLVFAGSIHRADGAGTIRRLSLFDLTELYGEGNEPEADEFYQLLPNRQDESGLHLSVRESFSTLSCQLYKHHFQSPVTDEEASAIFLAEMRKKTQLLGMDNTTLKNINGFYAKGQLTTSRDLIKLGLHATGYGNLLSIWGKQEHTAAIYGRNVRKVSLKSAMTDEAETSYTILGGKFDGVGNKTLNSLALLADKEGELYLASVMGASSEKGLADRHEAIKELIDAAKKKKKTAALQSPEGFKAKSGSILLMPKGNPHYYTCSPPKCTYSVHETEPIPPASLTKLINALVVLDHVQNLYETFEVTSFDLLGESGPKLGEGDILSHLDALHFLLLSSSNTAAKAFSRVVGHKIVQSRGRITL</sequence>
<dbReference type="PATRIC" id="fig|1158607.3.peg.4140"/>
<dbReference type="Proteomes" id="UP000013782">
    <property type="component" value="Unassembled WGS sequence"/>
</dbReference>
<dbReference type="InterPro" id="IPR012338">
    <property type="entry name" value="Beta-lactam/transpept-like"/>
</dbReference>
<accession>R2PZA2</accession>
<dbReference type="Gene3D" id="3.40.710.10">
    <property type="entry name" value="DD-peptidase/beta-lactamase superfamily"/>
    <property type="match status" value="2"/>
</dbReference>
<dbReference type="EMBL" id="AJAQ01000037">
    <property type="protein sequence ID" value="EOH89722.1"/>
    <property type="molecule type" value="Genomic_DNA"/>
</dbReference>
<comment type="caution">
    <text evidence="1">The sequence shown here is derived from an EMBL/GenBank/DDBJ whole genome shotgun (WGS) entry which is preliminary data.</text>
</comment>
<dbReference type="eggNOG" id="COG1686">
    <property type="taxonomic scope" value="Bacteria"/>
</dbReference>
<dbReference type="HOGENOM" id="CLU_554064_0_0_9"/>
<gene>
    <name evidence="1" type="ORF">UAU_04160</name>
</gene>
<dbReference type="SUPFAM" id="SSF56601">
    <property type="entry name" value="beta-lactamase/transpeptidase-like"/>
    <property type="match status" value="2"/>
</dbReference>